<proteinExistence type="predicted"/>
<accession>A0ABS8T1Z2</accession>
<name>A0ABS8T1Z2_DATST</name>
<comment type="caution">
    <text evidence="1">The sequence shown here is derived from an EMBL/GenBank/DDBJ whole genome shotgun (WGS) entry which is preliminary data.</text>
</comment>
<gene>
    <name evidence="1" type="ORF">HAX54_053226</name>
</gene>
<keyword evidence="2" id="KW-1185">Reference proteome</keyword>
<feature type="non-terminal residue" evidence="1">
    <location>
        <position position="66"/>
    </location>
</feature>
<dbReference type="EMBL" id="JACEIK010000986">
    <property type="protein sequence ID" value="MCD7464679.1"/>
    <property type="molecule type" value="Genomic_DNA"/>
</dbReference>
<sequence length="66" mass="7427">VKNESITFKVGRGHLFPIAVGDIFIVNVEKTAADVAEHTIAASPKRKKSKSKWVKQYLCGTKNRKW</sequence>
<feature type="non-terminal residue" evidence="1">
    <location>
        <position position="1"/>
    </location>
</feature>
<protein>
    <submittedName>
        <fullName evidence="1">Uncharacterized protein</fullName>
    </submittedName>
</protein>
<evidence type="ECO:0000313" key="1">
    <source>
        <dbReference type="EMBL" id="MCD7464679.1"/>
    </source>
</evidence>
<organism evidence="1 2">
    <name type="scientific">Datura stramonium</name>
    <name type="common">Jimsonweed</name>
    <name type="synonym">Common thornapple</name>
    <dbReference type="NCBI Taxonomy" id="4076"/>
    <lineage>
        <taxon>Eukaryota</taxon>
        <taxon>Viridiplantae</taxon>
        <taxon>Streptophyta</taxon>
        <taxon>Embryophyta</taxon>
        <taxon>Tracheophyta</taxon>
        <taxon>Spermatophyta</taxon>
        <taxon>Magnoliopsida</taxon>
        <taxon>eudicotyledons</taxon>
        <taxon>Gunneridae</taxon>
        <taxon>Pentapetalae</taxon>
        <taxon>asterids</taxon>
        <taxon>lamiids</taxon>
        <taxon>Solanales</taxon>
        <taxon>Solanaceae</taxon>
        <taxon>Solanoideae</taxon>
        <taxon>Datureae</taxon>
        <taxon>Datura</taxon>
    </lineage>
</organism>
<dbReference type="Proteomes" id="UP000823775">
    <property type="component" value="Unassembled WGS sequence"/>
</dbReference>
<reference evidence="1 2" key="1">
    <citation type="journal article" date="2021" name="BMC Genomics">
        <title>Datura genome reveals duplications of psychoactive alkaloid biosynthetic genes and high mutation rate following tissue culture.</title>
        <authorList>
            <person name="Rajewski A."/>
            <person name="Carter-House D."/>
            <person name="Stajich J."/>
            <person name="Litt A."/>
        </authorList>
    </citation>
    <scope>NUCLEOTIDE SEQUENCE [LARGE SCALE GENOMIC DNA]</scope>
    <source>
        <strain evidence="1">AR-01</strain>
    </source>
</reference>
<evidence type="ECO:0000313" key="2">
    <source>
        <dbReference type="Proteomes" id="UP000823775"/>
    </source>
</evidence>